<keyword evidence="1" id="KW-1133">Transmembrane helix</keyword>
<keyword evidence="1" id="KW-0812">Transmembrane</keyword>
<feature type="transmembrane region" description="Helical" evidence="1">
    <location>
        <begin position="317"/>
        <end position="336"/>
    </location>
</feature>
<sequence length="389" mass="41744">MALSCASMRSFCGPVSASQFAEVGTSAPGKSVLGNRRASFVSKGTPGQLTRGYRRARMSVRSALSLDRLPPTVATCTHPSTGCKVHLVGCLHGSPLSALDVATIIHQTQPSAVVLELCDKRFKSIKKALVEQEENITLGSDRTPEDTILKWRRGVRKAYIKRGLRHAIGAALISSLYLVQEVVSGFEPGTEFKSAIVASERMCGSTPELVNGDDDVTVTIRKLTTPSSFYEGLGPSELARQTTVMKRAFFGQEESGVSREVPQDVLPKFISVSDAIGHLWLDLVKTIVPIVVLVLPIANIIVEVIHAGDSVATGGTGVFVTAFNAGLCMVIPLFWLRIGDIVLSSRDEVLAASIMQTCQRHKGQTVVAVLGMLHCNGVIAKVAEDDCFK</sequence>
<name>A0A7S0WU28_9CHLO</name>
<dbReference type="PANTHER" id="PTHR21530:SF7">
    <property type="entry name" value="TRAB DOMAIN-CONTAINING PROTEIN"/>
    <property type="match status" value="1"/>
</dbReference>
<evidence type="ECO:0000313" key="2">
    <source>
        <dbReference type="EMBL" id="CAD8684526.1"/>
    </source>
</evidence>
<keyword evidence="1" id="KW-0472">Membrane</keyword>
<protein>
    <submittedName>
        <fullName evidence="2">Uncharacterized protein</fullName>
    </submittedName>
</protein>
<evidence type="ECO:0000256" key="1">
    <source>
        <dbReference type="SAM" id="Phobius"/>
    </source>
</evidence>
<accession>A0A7S0WU28</accession>
<dbReference type="PANTHER" id="PTHR21530">
    <property type="entry name" value="PHEROMONE SHUTDOWN PROTEIN"/>
    <property type="match status" value="1"/>
</dbReference>
<reference evidence="2" key="1">
    <citation type="submission" date="2021-01" db="EMBL/GenBank/DDBJ databases">
        <authorList>
            <person name="Corre E."/>
            <person name="Pelletier E."/>
            <person name="Niang G."/>
            <person name="Scheremetjew M."/>
            <person name="Finn R."/>
            <person name="Kale V."/>
            <person name="Holt S."/>
            <person name="Cochrane G."/>
            <person name="Meng A."/>
            <person name="Brown T."/>
            <person name="Cohen L."/>
        </authorList>
    </citation>
    <scope>NUCLEOTIDE SEQUENCE</scope>
    <source>
        <strain evidence="2">CCMP722</strain>
    </source>
</reference>
<proteinExistence type="predicted"/>
<dbReference type="InterPro" id="IPR046345">
    <property type="entry name" value="TraB_PrgY-like"/>
</dbReference>
<gene>
    <name evidence="2" type="ORF">POBO1169_LOCUS16861</name>
</gene>
<feature type="transmembrane region" description="Helical" evidence="1">
    <location>
        <begin position="286"/>
        <end position="305"/>
    </location>
</feature>
<dbReference type="AlphaFoldDB" id="A0A7S0WU28"/>
<dbReference type="EMBL" id="HBFA01033530">
    <property type="protein sequence ID" value="CAD8684526.1"/>
    <property type="molecule type" value="Transcribed_RNA"/>
</dbReference>
<organism evidence="2">
    <name type="scientific">Pyramimonas obovata</name>
    <dbReference type="NCBI Taxonomy" id="1411642"/>
    <lineage>
        <taxon>Eukaryota</taxon>
        <taxon>Viridiplantae</taxon>
        <taxon>Chlorophyta</taxon>
        <taxon>Pyramimonadophyceae</taxon>
        <taxon>Pyramimonadales</taxon>
        <taxon>Pyramimonadaceae</taxon>
        <taxon>Pyramimonas</taxon>
        <taxon>Pyramimonas incertae sedis</taxon>
    </lineage>
</organism>